<dbReference type="Proteomes" id="UP001500403">
    <property type="component" value="Unassembled WGS sequence"/>
</dbReference>
<evidence type="ECO:0000313" key="2">
    <source>
        <dbReference type="EMBL" id="GAA2954971.1"/>
    </source>
</evidence>
<feature type="region of interest" description="Disordered" evidence="1">
    <location>
        <begin position="1"/>
        <end position="22"/>
    </location>
</feature>
<reference evidence="2 3" key="1">
    <citation type="journal article" date="2019" name="Int. J. Syst. Evol. Microbiol.">
        <title>The Global Catalogue of Microorganisms (GCM) 10K type strain sequencing project: providing services to taxonomists for standard genome sequencing and annotation.</title>
        <authorList>
            <consortium name="The Broad Institute Genomics Platform"/>
            <consortium name="The Broad Institute Genome Sequencing Center for Infectious Disease"/>
            <person name="Wu L."/>
            <person name="Ma J."/>
        </authorList>
    </citation>
    <scope>NUCLEOTIDE SEQUENCE [LARGE SCALE GENOMIC DNA]</scope>
    <source>
        <strain evidence="2 3">JCM 9088</strain>
    </source>
</reference>
<accession>A0ABN3XG68</accession>
<gene>
    <name evidence="2" type="ORF">GCM10010446_45000</name>
</gene>
<proteinExistence type="predicted"/>
<dbReference type="RefSeq" id="WP_344497347.1">
    <property type="nucleotide sequence ID" value="NZ_BAAAUD010000044.1"/>
</dbReference>
<evidence type="ECO:0000313" key="3">
    <source>
        <dbReference type="Proteomes" id="UP001500403"/>
    </source>
</evidence>
<name>A0ABN3XG68_9ACTN</name>
<sequence length="63" mass="6117">MPPSPVAPAAFGVAGADGPGNVTPPDFGEAAREAGRASPGILRKALALSACRKVEVLASEGCG</sequence>
<comment type="caution">
    <text evidence="2">The sequence shown here is derived from an EMBL/GenBank/DDBJ whole genome shotgun (WGS) entry which is preliminary data.</text>
</comment>
<feature type="compositionally biased region" description="Low complexity" evidence="1">
    <location>
        <begin position="7"/>
        <end position="20"/>
    </location>
</feature>
<dbReference type="EMBL" id="BAAAUD010000044">
    <property type="protein sequence ID" value="GAA2954971.1"/>
    <property type="molecule type" value="Genomic_DNA"/>
</dbReference>
<evidence type="ECO:0000256" key="1">
    <source>
        <dbReference type="SAM" id="MobiDB-lite"/>
    </source>
</evidence>
<keyword evidence="3" id="KW-1185">Reference proteome</keyword>
<protein>
    <submittedName>
        <fullName evidence="2">Uncharacterized protein</fullName>
    </submittedName>
</protein>
<organism evidence="2 3">
    <name type="scientific">Streptomyces enissocaesilis</name>
    <dbReference type="NCBI Taxonomy" id="332589"/>
    <lineage>
        <taxon>Bacteria</taxon>
        <taxon>Bacillati</taxon>
        <taxon>Actinomycetota</taxon>
        <taxon>Actinomycetes</taxon>
        <taxon>Kitasatosporales</taxon>
        <taxon>Streptomycetaceae</taxon>
        <taxon>Streptomyces</taxon>
        <taxon>Streptomyces rochei group</taxon>
    </lineage>
</organism>